<evidence type="ECO:0000313" key="1">
    <source>
        <dbReference type="EMBL" id="CCO22251.1"/>
    </source>
</evidence>
<dbReference type="KEGG" id="dhy:DESAM_10270"/>
<dbReference type="HOGENOM" id="CLU_2568259_0_0_7"/>
<dbReference type="Proteomes" id="UP000010808">
    <property type="component" value="Chromosome"/>
</dbReference>
<evidence type="ECO:0000313" key="2">
    <source>
        <dbReference type="Proteomes" id="UP000010808"/>
    </source>
</evidence>
<accession>L0R9I1</accession>
<dbReference type="EMBL" id="FO203522">
    <property type="protein sequence ID" value="CCO22251.1"/>
    <property type="molecule type" value="Genomic_DNA"/>
</dbReference>
<gene>
    <name evidence="1" type="ORF">DESAM_10270</name>
</gene>
<protein>
    <submittedName>
        <fullName evidence="1">Uncharacterized protein</fullName>
    </submittedName>
</protein>
<dbReference type="STRING" id="1121451.DESAM_10270"/>
<organism evidence="1 2">
    <name type="scientific">Maridesulfovibrio hydrothermalis AM13 = DSM 14728</name>
    <dbReference type="NCBI Taxonomy" id="1121451"/>
    <lineage>
        <taxon>Bacteria</taxon>
        <taxon>Pseudomonadati</taxon>
        <taxon>Thermodesulfobacteriota</taxon>
        <taxon>Desulfovibrionia</taxon>
        <taxon>Desulfovibrionales</taxon>
        <taxon>Desulfovibrionaceae</taxon>
        <taxon>Maridesulfovibrio</taxon>
    </lineage>
</organism>
<name>L0R9I1_9BACT</name>
<reference evidence="1 2" key="1">
    <citation type="submission" date="2012-10" db="EMBL/GenBank/DDBJ databases">
        <authorList>
            <person name="Genoscope - CEA"/>
        </authorList>
    </citation>
    <scope>NUCLEOTIDE SEQUENCE [LARGE SCALE GENOMIC DNA]</scope>
    <source>
        <strain evidence="2">AM13 / DSM 14728</strain>
    </source>
</reference>
<sequence>MKIGLGILKVPFFGMRIIKCILLIDHTRILARQAVSAYSQREILIEFARREIAATIGLDSGARFFLVGNVFKCKQHKSPIF</sequence>
<dbReference type="AlphaFoldDB" id="L0R9I1"/>
<proteinExistence type="predicted"/>
<keyword evidence="2" id="KW-1185">Reference proteome</keyword>